<protein>
    <submittedName>
        <fullName evidence="2">Uncharacterized protein</fullName>
    </submittedName>
</protein>
<proteinExistence type="predicted"/>
<name>A0AC35F7Z0_9BILA</name>
<evidence type="ECO:0000313" key="2">
    <source>
        <dbReference type="WBParaSite" id="PS1159_v2.g1464.t1"/>
    </source>
</evidence>
<accession>A0AC35F7Z0</accession>
<reference evidence="2" key="1">
    <citation type="submission" date="2022-11" db="UniProtKB">
        <authorList>
            <consortium name="WormBaseParasite"/>
        </authorList>
    </citation>
    <scope>IDENTIFICATION</scope>
</reference>
<sequence>MSGRALAKGWAPTFIGYSMQGLGRFGLYEYSKVFYADLIGEELAYQWLTTIYIAAAASGEFFADMLLAPMEATNFRIQTSPTAPPYLCGCVPTIYKSEGLPGFFRSLPQLLMRQIPYTMTNYYDWYNYSRIAMAYP</sequence>
<organism evidence="1 2">
    <name type="scientific">Panagrolaimus sp. PS1159</name>
    <dbReference type="NCBI Taxonomy" id="55785"/>
    <lineage>
        <taxon>Eukaryota</taxon>
        <taxon>Metazoa</taxon>
        <taxon>Ecdysozoa</taxon>
        <taxon>Nematoda</taxon>
        <taxon>Chromadorea</taxon>
        <taxon>Rhabditida</taxon>
        <taxon>Tylenchina</taxon>
        <taxon>Panagrolaimomorpha</taxon>
        <taxon>Panagrolaimoidea</taxon>
        <taxon>Panagrolaimidae</taxon>
        <taxon>Panagrolaimus</taxon>
    </lineage>
</organism>
<evidence type="ECO:0000313" key="1">
    <source>
        <dbReference type="Proteomes" id="UP000887580"/>
    </source>
</evidence>
<dbReference type="Proteomes" id="UP000887580">
    <property type="component" value="Unplaced"/>
</dbReference>
<dbReference type="WBParaSite" id="PS1159_v2.g1464.t1">
    <property type="protein sequence ID" value="PS1159_v2.g1464.t1"/>
    <property type="gene ID" value="PS1159_v2.g1464"/>
</dbReference>